<protein>
    <submittedName>
        <fullName evidence="1">Uncharacterized protein</fullName>
    </submittedName>
</protein>
<comment type="caution">
    <text evidence="1">The sequence shown here is derived from an EMBL/GenBank/DDBJ whole genome shotgun (WGS) entry which is preliminary data.</text>
</comment>
<proteinExistence type="predicted"/>
<reference evidence="1" key="1">
    <citation type="journal article" date="2020" name="mSystems">
        <title>Genome- and Community-Level Interaction Insights into Carbon Utilization and Element Cycling Functions of Hydrothermarchaeota in Hydrothermal Sediment.</title>
        <authorList>
            <person name="Zhou Z."/>
            <person name="Liu Y."/>
            <person name="Xu W."/>
            <person name="Pan J."/>
            <person name="Luo Z.H."/>
            <person name="Li M."/>
        </authorList>
    </citation>
    <scope>NUCLEOTIDE SEQUENCE [LARGE SCALE GENOMIC DNA]</scope>
    <source>
        <strain evidence="1">SpSt-885</strain>
    </source>
</reference>
<gene>
    <name evidence="1" type="ORF">ENW83_04055</name>
</gene>
<evidence type="ECO:0000313" key="1">
    <source>
        <dbReference type="EMBL" id="HGZ60361.1"/>
    </source>
</evidence>
<sequence>MLRKDSIICPRCHTTMDFSMETESFGNGMKKVTTYYKCSVCSYRIPDMTIEIYRYNGSAKIKLNGKF</sequence>
<accession>A0A7J3SL62</accession>
<organism evidence="1">
    <name type="scientific">Fervidicoccus fontis</name>
    <dbReference type="NCBI Taxonomy" id="683846"/>
    <lineage>
        <taxon>Archaea</taxon>
        <taxon>Thermoproteota</taxon>
        <taxon>Thermoprotei</taxon>
        <taxon>Fervidicoccales</taxon>
        <taxon>Fervidicoccaceae</taxon>
        <taxon>Fervidicoccus</taxon>
    </lineage>
</organism>
<dbReference type="EMBL" id="DTLS01000116">
    <property type="protein sequence ID" value="HGZ60361.1"/>
    <property type="molecule type" value="Genomic_DNA"/>
</dbReference>
<name>A0A7J3SL62_9CREN</name>
<dbReference type="AlphaFoldDB" id="A0A7J3SL62"/>